<keyword evidence="4" id="KW-1185">Reference proteome</keyword>
<feature type="domain" description="PiggyBac transposable element-derived protein" evidence="2">
    <location>
        <begin position="101"/>
        <end position="171"/>
    </location>
</feature>
<comment type="caution">
    <text evidence="3">The sequence shown here is derived from an EMBL/GenBank/DDBJ whole genome shotgun (WGS) entry which is preliminary data.</text>
</comment>
<sequence>MISRFRPRRPSNSHLSLQKFIRYNWYKRSDSESEHEYANLVEGGSEEDHKYSRDSKGSSENIAIECKEISSVHPSPFPQRLPFVAPPGSTFLLVDNFDILTYFELFFDNLVLDVYAKKPNRSDSQWKYVDKNEMIIILAINILQILTKISEEKIYWSTNKTWNTPISPKLMK</sequence>
<feature type="compositionally biased region" description="Basic and acidic residues" evidence="1">
    <location>
        <begin position="46"/>
        <end position="57"/>
    </location>
</feature>
<dbReference type="InterPro" id="IPR029526">
    <property type="entry name" value="PGBD"/>
</dbReference>
<accession>A0A8X6XNL3</accession>
<evidence type="ECO:0000256" key="1">
    <source>
        <dbReference type="SAM" id="MobiDB-lite"/>
    </source>
</evidence>
<name>A0A8X6XNL3_9ARAC</name>
<organism evidence="3 4">
    <name type="scientific">Trichonephila inaurata madagascariensis</name>
    <dbReference type="NCBI Taxonomy" id="2747483"/>
    <lineage>
        <taxon>Eukaryota</taxon>
        <taxon>Metazoa</taxon>
        <taxon>Ecdysozoa</taxon>
        <taxon>Arthropoda</taxon>
        <taxon>Chelicerata</taxon>
        <taxon>Arachnida</taxon>
        <taxon>Araneae</taxon>
        <taxon>Araneomorphae</taxon>
        <taxon>Entelegynae</taxon>
        <taxon>Araneoidea</taxon>
        <taxon>Nephilidae</taxon>
        <taxon>Trichonephila</taxon>
        <taxon>Trichonephila inaurata</taxon>
    </lineage>
</organism>
<dbReference type="Proteomes" id="UP000886998">
    <property type="component" value="Unassembled WGS sequence"/>
</dbReference>
<dbReference type="Pfam" id="PF13843">
    <property type="entry name" value="DDE_Tnp_1_7"/>
    <property type="match status" value="1"/>
</dbReference>
<gene>
    <name evidence="3" type="ORF">TNIN_363291</name>
</gene>
<evidence type="ECO:0000313" key="3">
    <source>
        <dbReference type="EMBL" id="GFY54881.1"/>
    </source>
</evidence>
<reference evidence="3" key="1">
    <citation type="submission" date="2020-08" db="EMBL/GenBank/DDBJ databases">
        <title>Multicomponent nature underlies the extraordinary mechanical properties of spider dragline silk.</title>
        <authorList>
            <person name="Kono N."/>
            <person name="Nakamura H."/>
            <person name="Mori M."/>
            <person name="Yoshida Y."/>
            <person name="Ohtoshi R."/>
            <person name="Malay A.D."/>
            <person name="Moran D.A.P."/>
            <person name="Tomita M."/>
            <person name="Numata K."/>
            <person name="Arakawa K."/>
        </authorList>
    </citation>
    <scope>NUCLEOTIDE SEQUENCE</scope>
</reference>
<evidence type="ECO:0000259" key="2">
    <source>
        <dbReference type="Pfam" id="PF13843"/>
    </source>
</evidence>
<protein>
    <submittedName>
        <fullName evidence="3">DDE_Tnp_1_7 domain-containing protein</fullName>
    </submittedName>
</protein>
<evidence type="ECO:0000313" key="4">
    <source>
        <dbReference type="Proteomes" id="UP000886998"/>
    </source>
</evidence>
<feature type="region of interest" description="Disordered" evidence="1">
    <location>
        <begin position="39"/>
        <end position="58"/>
    </location>
</feature>
<proteinExistence type="predicted"/>
<dbReference type="EMBL" id="BMAV01010055">
    <property type="protein sequence ID" value="GFY54881.1"/>
    <property type="molecule type" value="Genomic_DNA"/>
</dbReference>
<dbReference type="AlphaFoldDB" id="A0A8X6XNL3"/>